<sequence>MGVHAVVTLDGAGWAQDWRQAQPCQTRQYQPSAPALYSPELNPVENVWQLLRSNYLANRAFKTTENIVSACCDAWNTFVALHDRIRSIASRPWTQQVNMYSR</sequence>
<keyword evidence="2" id="KW-1185">Reference proteome</keyword>
<dbReference type="Gene3D" id="3.30.420.10">
    <property type="entry name" value="Ribonuclease H-like superfamily/Ribonuclease H"/>
    <property type="match status" value="1"/>
</dbReference>
<gene>
    <name evidence="1" type="ORF">GOB84_06930</name>
</gene>
<dbReference type="InterPro" id="IPR036397">
    <property type="entry name" value="RNaseH_sf"/>
</dbReference>
<dbReference type="EMBL" id="WOSW01000009">
    <property type="protein sequence ID" value="NHO32299.1"/>
    <property type="molecule type" value="Genomic_DNA"/>
</dbReference>
<dbReference type="RefSeq" id="WP_173576833.1">
    <property type="nucleotide sequence ID" value="NZ_WOSW01000009.1"/>
</dbReference>
<reference evidence="1 2" key="1">
    <citation type="journal article" date="2020" name="Int. J. Syst. Evol. Microbiol.">
        <title>Novel acetic acid bacteria from cider fermentations: Acetobacter conturbans sp. nov. and Acetobacter fallax sp. nov.</title>
        <authorList>
            <person name="Sombolestani A.S."/>
            <person name="Cleenwerck I."/>
            <person name="Cnockaert M."/>
            <person name="Borremans W."/>
            <person name="Wieme A.D."/>
            <person name="De Vuyst L."/>
            <person name="Vandamme P."/>
        </authorList>
    </citation>
    <scope>NUCLEOTIDE SEQUENCE [LARGE SCALE GENOMIC DNA]</scope>
    <source>
        <strain evidence="1 2">LMG 1637</strain>
    </source>
</reference>
<accession>A0ABX0K7J6</accession>
<name>A0ABX0K7J6_9PROT</name>
<protein>
    <recommendedName>
        <fullName evidence="3">Transposase</fullName>
    </recommendedName>
</protein>
<proteinExistence type="predicted"/>
<comment type="caution">
    <text evidence="1">The sequence shown here is derived from an EMBL/GenBank/DDBJ whole genome shotgun (WGS) entry which is preliminary data.</text>
</comment>
<dbReference type="Proteomes" id="UP000615326">
    <property type="component" value="Unassembled WGS sequence"/>
</dbReference>
<organism evidence="1 2">
    <name type="scientific">Acetobacter fallax</name>
    <dbReference type="NCBI Taxonomy" id="1737473"/>
    <lineage>
        <taxon>Bacteria</taxon>
        <taxon>Pseudomonadati</taxon>
        <taxon>Pseudomonadota</taxon>
        <taxon>Alphaproteobacteria</taxon>
        <taxon>Acetobacterales</taxon>
        <taxon>Acetobacteraceae</taxon>
        <taxon>Acetobacter</taxon>
    </lineage>
</organism>
<evidence type="ECO:0008006" key="3">
    <source>
        <dbReference type="Google" id="ProtNLM"/>
    </source>
</evidence>
<evidence type="ECO:0000313" key="2">
    <source>
        <dbReference type="Proteomes" id="UP000615326"/>
    </source>
</evidence>
<evidence type="ECO:0000313" key="1">
    <source>
        <dbReference type="EMBL" id="NHO32299.1"/>
    </source>
</evidence>